<sequence>MKTQFHLILTISLIFIGCTQMSESYTDKNAGINGGFEVSKNGIPANWLLYTPKTVPEGNFKIILDSKYKKEGNQSLKFDIKSCAGIEGWRSPGLTKEYNNMTEGQYKLSFWVMNKGTEFSVKAGGVSDKSGSMKNLIKSDEQINNWEFYECNVSVPKGEWLRIEINLLKPGEFWIDDLKIE</sequence>
<dbReference type="EMBL" id="JABBNU010000015">
    <property type="protein sequence ID" value="NMM50671.1"/>
    <property type="molecule type" value="Genomic_DNA"/>
</dbReference>
<name>A0A848J4I8_9BACT</name>
<keyword evidence="2" id="KW-1185">Reference proteome</keyword>
<organism evidence="1 2">
    <name type="scientific">Marinigracilibium pacificum</name>
    <dbReference type="NCBI Taxonomy" id="2729599"/>
    <lineage>
        <taxon>Bacteria</taxon>
        <taxon>Pseudomonadati</taxon>
        <taxon>Bacteroidota</taxon>
        <taxon>Cytophagia</taxon>
        <taxon>Cytophagales</taxon>
        <taxon>Flammeovirgaceae</taxon>
        <taxon>Marinigracilibium</taxon>
    </lineage>
</organism>
<comment type="caution">
    <text evidence="1">The sequence shown here is derived from an EMBL/GenBank/DDBJ whole genome shotgun (WGS) entry which is preliminary data.</text>
</comment>
<evidence type="ECO:0000313" key="1">
    <source>
        <dbReference type="EMBL" id="NMM50671.1"/>
    </source>
</evidence>
<evidence type="ECO:0000313" key="2">
    <source>
        <dbReference type="Proteomes" id="UP000559010"/>
    </source>
</evidence>
<dbReference type="Gene3D" id="2.60.120.260">
    <property type="entry name" value="Galactose-binding domain-like"/>
    <property type="match status" value="1"/>
</dbReference>
<gene>
    <name evidence="1" type="ORF">HH304_19835</name>
</gene>
<evidence type="ECO:0008006" key="3">
    <source>
        <dbReference type="Google" id="ProtNLM"/>
    </source>
</evidence>
<proteinExistence type="predicted"/>
<dbReference type="AlphaFoldDB" id="A0A848J4I8"/>
<accession>A0A848J4I8</accession>
<dbReference type="Proteomes" id="UP000559010">
    <property type="component" value="Unassembled WGS sequence"/>
</dbReference>
<reference evidence="1 2" key="1">
    <citation type="submission" date="2020-04" db="EMBL/GenBank/DDBJ databases">
        <title>Flammeovirgaceae bacterium KN852 isolated from deep sea.</title>
        <authorList>
            <person name="Zhang D.-C."/>
        </authorList>
    </citation>
    <scope>NUCLEOTIDE SEQUENCE [LARGE SCALE GENOMIC DNA]</scope>
    <source>
        <strain evidence="1 2">KN852</strain>
    </source>
</reference>
<dbReference type="RefSeq" id="WP_169685039.1">
    <property type="nucleotide sequence ID" value="NZ_JABBNU010000015.1"/>
</dbReference>
<protein>
    <recommendedName>
        <fullName evidence="3">CBM-cenC domain-containing protein</fullName>
    </recommendedName>
</protein>
<dbReference type="PROSITE" id="PS51257">
    <property type="entry name" value="PROKAR_LIPOPROTEIN"/>
    <property type="match status" value="1"/>
</dbReference>